<keyword evidence="12" id="KW-1133">Transmembrane helix</keyword>
<dbReference type="Pfam" id="PF07714">
    <property type="entry name" value="PK_Tyr_Ser-Thr"/>
    <property type="match status" value="1"/>
</dbReference>
<comment type="caution">
    <text evidence="23">The sequence shown here is derived from an EMBL/GenBank/DDBJ whole genome shotgun (WGS) entry which is preliminary data.</text>
</comment>
<comment type="catalytic activity">
    <reaction evidence="18">
        <text>L-seryl-[protein] + ATP = O-phospho-L-seryl-[protein] + ADP + H(+)</text>
        <dbReference type="Rhea" id="RHEA:17989"/>
        <dbReference type="Rhea" id="RHEA-COMP:9863"/>
        <dbReference type="Rhea" id="RHEA-COMP:11604"/>
        <dbReference type="ChEBI" id="CHEBI:15378"/>
        <dbReference type="ChEBI" id="CHEBI:29999"/>
        <dbReference type="ChEBI" id="CHEBI:30616"/>
        <dbReference type="ChEBI" id="CHEBI:83421"/>
        <dbReference type="ChEBI" id="CHEBI:456216"/>
        <dbReference type="EC" id="2.7.11.1"/>
    </reaction>
</comment>
<dbReference type="PROSITE" id="PS50011">
    <property type="entry name" value="PROTEIN_KINASE_DOM"/>
    <property type="match status" value="1"/>
</dbReference>
<dbReference type="GO" id="GO:0030246">
    <property type="term" value="F:carbohydrate binding"/>
    <property type="evidence" value="ECO:0007669"/>
    <property type="project" value="UniProtKB-KW"/>
</dbReference>
<dbReference type="Gene3D" id="3.30.200.20">
    <property type="entry name" value="Phosphorylase Kinase, domain 1"/>
    <property type="match status" value="1"/>
</dbReference>
<reference evidence="23 24" key="1">
    <citation type="journal article" date="2023" name="G3 (Bethesda)">
        <title>A haplotype-resolved chromosome-scale genome for Quercus rubra L. provides insights into the genetics of adaptive traits for red oak species.</title>
        <authorList>
            <person name="Kapoor B."/>
            <person name="Jenkins J."/>
            <person name="Schmutz J."/>
            <person name="Zhebentyayeva T."/>
            <person name="Kuelheim C."/>
            <person name="Coggeshall M."/>
            <person name="Heim C."/>
            <person name="Lasky J.R."/>
            <person name="Leites L."/>
            <person name="Islam-Faridi N."/>
            <person name="Romero-Severson J."/>
            <person name="DeLeo V.L."/>
            <person name="Lucas S.M."/>
            <person name="Lazic D."/>
            <person name="Gailing O."/>
            <person name="Carlson J."/>
            <person name="Staton M."/>
        </authorList>
    </citation>
    <scope>NUCLEOTIDE SEQUENCE [LARGE SCALE GENOMIC DNA]</scope>
    <source>
        <strain evidence="23">Pseudo-F2</strain>
    </source>
</reference>
<name>A0AAN7IFD4_QUERU</name>
<dbReference type="GO" id="GO:0005524">
    <property type="term" value="F:ATP binding"/>
    <property type="evidence" value="ECO:0007669"/>
    <property type="project" value="UniProtKB-UniRule"/>
</dbReference>
<dbReference type="FunFam" id="1.10.510.10:FF:000060">
    <property type="entry name" value="G-type lectin S-receptor-like serine/threonine-protein kinase"/>
    <property type="match status" value="1"/>
</dbReference>
<keyword evidence="5" id="KW-0808">Transferase</keyword>
<evidence type="ECO:0000256" key="6">
    <source>
        <dbReference type="ARBA" id="ARBA00022692"/>
    </source>
</evidence>
<dbReference type="InterPro" id="IPR017441">
    <property type="entry name" value="Protein_kinase_ATP_BS"/>
</dbReference>
<dbReference type="SUPFAM" id="SSF56112">
    <property type="entry name" value="Protein kinase-like (PK-like)"/>
    <property type="match status" value="1"/>
</dbReference>
<sequence length="357" mass="39909">MTGKRQSSYSSNFEDSPSRREFIGSKRNSSFPVFDLRTIIVATDNFSAANELGKGGFGSVYKGLLQNKMEIAVKRLSKCSGQGVEEFKNEVALIAKLQHRNLVRILGCCIQGEEKMLVYEYLSNKSLDTFIFDETKRLCLDWGKRLEIICGIARGILYLHQDSRLRIIHRDLKASNILLDNTLNPKISDFGMARIVGGDQIEVNTNRVVGTYGYMSPEYAMQGVFSIKSDVYSFGVLLLEIIAGKKNGTCYHDGLSPNLIEHVWDLWGEGKAMEIVDASLGETYPANEVLRCIQIGLLCVQEHARDRPTMLTIVFMLGNDTPLPSPKQPAFISTSTNNNREMLTSINEVSISEIDGR</sequence>
<evidence type="ECO:0000256" key="10">
    <source>
        <dbReference type="ARBA" id="ARBA00022777"/>
    </source>
</evidence>
<feature type="compositionally biased region" description="Polar residues" evidence="21">
    <location>
        <begin position="1"/>
        <end position="15"/>
    </location>
</feature>
<proteinExistence type="inferred from homology"/>
<evidence type="ECO:0000256" key="7">
    <source>
        <dbReference type="ARBA" id="ARBA00022729"/>
    </source>
</evidence>
<evidence type="ECO:0000313" key="24">
    <source>
        <dbReference type="Proteomes" id="UP001324115"/>
    </source>
</evidence>
<dbReference type="Proteomes" id="UP001324115">
    <property type="component" value="Unassembled WGS sequence"/>
</dbReference>
<evidence type="ECO:0000256" key="15">
    <source>
        <dbReference type="ARBA" id="ARBA00023170"/>
    </source>
</evidence>
<dbReference type="PANTHER" id="PTHR27002:SF1095">
    <property type="entry name" value="G-TYPE LECTIN S-RECEPTOR-LIKE SERINE_THREONINE-PROTEIN KINASE RKS1"/>
    <property type="match status" value="1"/>
</dbReference>
<dbReference type="InterPro" id="IPR011009">
    <property type="entry name" value="Kinase-like_dom_sf"/>
</dbReference>
<dbReference type="PROSITE" id="PS00107">
    <property type="entry name" value="PROTEIN_KINASE_ATP"/>
    <property type="match status" value="1"/>
</dbReference>
<evidence type="ECO:0000256" key="19">
    <source>
        <dbReference type="PROSITE-ProRule" id="PRU10141"/>
    </source>
</evidence>
<evidence type="ECO:0000256" key="11">
    <source>
        <dbReference type="ARBA" id="ARBA00022840"/>
    </source>
</evidence>
<keyword evidence="15" id="KW-0675">Receptor</keyword>
<dbReference type="InterPro" id="IPR000719">
    <property type="entry name" value="Prot_kinase_dom"/>
</dbReference>
<keyword evidence="10" id="KW-0418">Kinase</keyword>
<keyword evidence="6" id="KW-0812">Transmembrane</keyword>
<keyword evidence="7" id="KW-0732">Signal</keyword>
<keyword evidence="4 20" id="KW-0723">Serine/threonine-protein kinase</keyword>
<protein>
    <recommendedName>
        <fullName evidence="2">non-specific serine/threonine protein kinase</fullName>
        <ecNumber evidence="2">2.7.11.1</ecNumber>
    </recommendedName>
</protein>
<gene>
    <name evidence="23" type="ORF">RGQ29_004153</name>
</gene>
<feature type="domain" description="Protein kinase" evidence="22">
    <location>
        <begin position="46"/>
        <end position="331"/>
    </location>
</feature>
<keyword evidence="9 19" id="KW-0547">Nucleotide-binding</keyword>
<evidence type="ECO:0000259" key="22">
    <source>
        <dbReference type="PROSITE" id="PS50011"/>
    </source>
</evidence>
<keyword evidence="16" id="KW-0325">Glycoprotein</keyword>
<dbReference type="PANTHER" id="PTHR27002">
    <property type="entry name" value="RECEPTOR-LIKE SERINE/THREONINE-PROTEIN KINASE SD1-8"/>
    <property type="match status" value="1"/>
</dbReference>
<comment type="catalytic activity">
    <reaction evidence="17">
        <text>L-threonyl-[protein] + ATP = O-phospho-L-threonyl-[protein] + ADP + H(+)</text>
        <dbReference type="Rhea" id="RHEA:46608"/>
        <dbReference type="Rhea" id="RHEA-COMP:11060"/>
        <dbReference type="Rhea" id="RHEA-COMP:11605"/>
        <dbReference type="ChEBI" id="CHEBI:15378"/>
        <dbReference type="ChEBI" id="CHEBI:30013"/>
        <dbReference type="ChEBI" id="CHEBI:30616"/>
        <dbReference type="ChEBI" id="CHEBI:61977"/>
        <dbReference type="ChEBI" id="CHEBI:456216"/>
        <dbReference type="EC" id="2.7.11.1"/>
    </reaction>
</comment>
<evidence type="ECO:0000256" key="9">
    <source>
        <dbReference type="ARBA" id="ARBA00022741"/>
    </source>
</evidence>
<organism evidence="23 24">
    <name type="scientific">Quercus rubra</name>
    <name type="common">Northern red oak</name>
    <name type="synonym">Quercus borealis</name>
    <dbReference type="NCBI Taxonomy" id="3512"/>
    <lineage>
        <taxon>Eukaryota</taxon>
        <taxon>Viridiplantae</taxon>
        <taxon>Streptophyta</taxon>
        <taxon>Embryophyta</taxon>
        <taxon>Tracheophyta</taxon>
        <taxon>Spermatophyta</taxon>
        <taxon>Magnoliopsida</taxon>
        <taxon>eudicotyledons</taxon>
        <taxon>Gunneridae</taxon>
        <taxon>Pentapetalae</taxon>
        <taxon>rosids</taxon>
        <taxon>fabids</taxon>
        <taxon>Fagales</taxon>
        <taxon>Fagaceae</taxon>
        <taxon>Quercus</taxon>
    </lineage>
</organism>
<dbReference type="SMART" id="SM00220">
    <property type="entry name" value="S_TKc"/>
    <property type="match status" value="1"/>
</dbReference>
<dbReference type="AlphaFoldDB" id="A0AAN7IFD4"/>
<evidence type="ECO:0000256" key="2">
    <source>
        <dbReference type="ARBA" id="ARBA00012513"/>
    </source>
</evidence>
<dbReference type="FunFam" id="3.30.200.20:FF:000330">
    <property type="entry name" value="G-type lectin S-receptor-like serine/threonine-protein kinase At4g03230"/>
    <property type="match status" value="1"/>
</dbReference>
<evidence type="ECO:0000256" key="1">
    <source>
        <dbReference type="ARBA" id="ARBA00004251"/>
    </source>
</evidence>
<evidence type="ECO:0000256" key="12">
    <source>
        <dbReference type="ARBA" id="ARBA00022989"/>
    </source>
</evidence>
<dbReference type="InterPro" id="IPR001245">
    <property type="entry name" value="Ser-Thr/Tyr_kinase_cat_dom"/>
</dbReference>
<dbReference type="GO" id="GO:0005886">
    <property type="term" value="C:plasma membrane"/>
    <property type="evidence" value="ECO:0007669"/>
    <property type="project" value="UniProtKB-SubCell"/>
</dbReference>
<evidence type="ECO:0000256" key="20">
    <source>
        <dbReference type="RuleBase" id="RU000304"/>
    </source>
</evidence>
<evidence type="ECO:0000256" key="16">
    <source>
        <dbReference type="ARBA" id="ARBA00023180"/>
    </source>
</evidence>
<dbReference type="EC" id="2.7.11.1" evidence="2"/>
<evidence type="ECO:0000313" key="23">
    <source>
        <dbReference type="EMBL" id="KAK4568627.1"/>
    </source>
</evidence>
<dbReference type="EMBL" id="JAXUIC010000010">
    <property type="protein sequence ID" value="KAK4568627.1"/>
    <property type="molecule type" value="Genomic_DNA"/>
</dbReference>
<keyword evidence="11 19" id="KW-0067">ATP-binding</keyword>
<evidence type="ECO:0000256" key="21">
    <source>
        <dbReference type="SAM" id="MobiDB-lite"/>
    </source>
</evidence>
<evidence type="ECO:0000256" key="5">
    <source>
        <dbReference type="ARBA" id="ARBA00022679"/>
    </source>
</evidence>
<comment type="similarity">
    <text evidence="20">Belongs to the protein kinase superfamily.</text>
</comment>
<dbReference type="GO" id="GO:0004674">
    <property type="term" value="F:protein serine/threonine kinase activity"/>
    <property type="evidence" value="ECO:0007669"/>
    <property type="project" value="UniProtKB-KW"/>
</dbReference>
<feature type="binding site" evidence="19">
    <location>
        <position position="74"/>
    </location>
    <ligand>
        <name>ATP</name>
        <dbReference type="ChEBI" id="CHEBI:30616"/>
    </ligand>
</feature>
<evidence type="ECO:0000256" key="14">
    <source>
        <dbReference type="ARBA" id="ARBA00023157"/>
    </source>
</evidence>
<evidence type="ECO:0000256" key="3">
    <source>
        <dbReference type="ARBA" id="ARBA00022475"/>
    </source>
</evidence>
<feature type="region of interest" description="Disordered" evidence="21">
    <location>
        <begin position="1"/>
        <end position="21"/>
    </location>
</feature>
<keyword evidence="24" id="KW-1185">Reference proteome</keyword>
<evidence type="ECO:0000256" key="8">
    <source>
        <dbReference type="ARBA" id="ARBA00022734"/>
    </source>
</evidence>
<evidence type="ECO:0000256" key="18">
    <source>
        <dbReference type="ARBA" id="ARBA00048679"/>
    </source>
</evidence>
<evidence type="ECO:0000256" key="4">
    <source>
        <dbReference type="ARBA" id="ARBA00022527"/>
    </source>
</evidence>
<evidence type="ECO:0000256" key="13">
    <source>
        <dbReference type="ARBA" id="ARBA00023136"/>
    </source>
</evidence>
<comment type="subcellular location">
    <subcellularLocation>
        <location evidence="1">Cell membrane</location>
        <topology evidence="1">Single-pass type I membrane protein</topology>
    </subcellularLocation>
</comment>
<accession>A0AAN7IFD4</accession>
<keyword evidence="3" id="KW-1003">Cell membrane</keyword>
<evidence type="ECO:0000256" key="17">
    <source>
        <dbReference type="ARBA" id="ARBA00047899"/>
    </source>
</evidence>
<dbReference type="PROSITE" id="PS00108">
    <property type="entry name" value="PROTEIN_KINASE_ST"/>
    <property type="match status" value="1"/>
</dbReference>
<dbReference type="InterPro" id="IPR008271">
    <property type="entry name" value="Ser/Thr_kinase_AS"/>
</dbReference>
<keyword evidence="13" id="KW-0472">Membrane</keyword>
<keyword evidence="8" id="KW-0430">Lectin</keyword>
<dbReference type="CDD" id="cd14066">
    <property type="entry name" value="STKc_IRAK"/>
    <property type="match status" value="1"/>
</dbReference>
<dbReference type="Gene3D" id="1.10.510.10">
    <property type="entry name" value="Transferase(Phosphotransferase) domain 1"/>
    <property type="match status" value="1"/>
</dbReference>
<keyword evidence="14" id="KW-1015">Disulfide bond</keyword>